<dbReference type="SUPFAM" id="SSF55486">
    <property type="entry name" value="Metalloproteases ('zincins'), catalytic domain"/>
    <property type="match status" value="1"/>
</dbReference>
<dbReference type="AlphaFoldDB" id="A0A0L7LU31"/>
<dbReference type="Gene3D" id="1.10.3520.10">
    <property type="entry name" value="Glycolipid transfer protein"/>
    <property type="match status" value="1"/>
</dbReference>
<dbReference type="Pfam" id="PF12044">
    <property type="entry name" value="Metallopep"/>
    <property type="match status" value="1"/>
</dbReference>
<proteinExistence type="predicted"/>
<evidence type="ECO:0000313" key="3">
    <source>
        <dbReference type="Proteomes" id="UP000037510"/>
    </source>
</evidence>
<feature type="compositionally biased region" description="Polar residues" evidence="1">
    <location>
        <begin position="97"/>
        <end position="111"/>
    </location>
</feature>
<dbReference type="InterPro" id="IPR021917">
    <property type="entry name" value="Unchr_Zn-peptidase-like"/>
</dbReference>
<dbReference type="PANTHER" id="PTHR21054:SF2">
    <property type="entry name" value="MIP04191P"/>
    <property type="match status" value="1"/>
</dbReference>
<dbReference type="InterPro" id="IPR053002">
    <property type="entry name" value="Metalloproteinase_M10B"/>
</dbReference>
<evidence type="ECO:0000313" key="2">
    <source>
        <dbReference type="EMBL" id="KOB78970.1"/>
    </source>
</evidence>
<gene>
    <name evidence="2" type="ORF">OBRU01_01025</name>
</gene>
<dbReference type="Proteomes" id="UP000037510">
    <property type="component" value="Unassembled WGS sequence"/>
</dbReference>
<name>A0A0L7LU31_OPEBR</name>
<protein>
    <submittedName>
        <fullName evidence="2">Putative zinc metalloproteinase</fullName>
    </submittedName>
</protein>
<dbReference type="PANTHER" id="PTHR21054">
    <property type="entry name" value="ZINC METALLOPROTEINASE-RELATED"/>
    <property type="match status" value="1"/>
</dbReference>
<keyword evidence="3" id="KW-1185">Reference proteome</keyword>
<reference evidence="2 3" key="1">
    <citation type="journal article" date="2015" name="Genome Biol. Evol.">
        <title>The genome of winter moth (Operophtera brumata) provides a genomic perspective on sexual dimorphism and phenology.</title>
        <authorList>
            <person name="Derks M.F."/>
            <person name="Smit S."/>
            <person name="Salis L."/>
            <person name="Schijlen E."/>
            <person name="Bossers A."/>
            <person name="Mateman C."/>
            <person name="Pijl A.S."/>
            <person name="de Ridder D."/>
            <person name="Groenen M.A."/>
            <person name="Visser M.E."/>
            <person name="Megens H.J."/>
        </authorList>
    </citation>
    <scope>NUCLEOTIDE SEQUENCE [LARGE SCALE GENOMIC DNA]</scope>
    <source>
        <strain evidence="2">WM2013NL</strain>
        <tissue evidence="2">Head and thorax</tissue>
    </source>
</reference>
<feature type="region of interest" description="Disordered" evidence="1">
    <location>
        <begin position="26"/>
        <end position="117"/>
    </location>
</feature>
<comment type="caution">
    <text evidence="2">The sequence shown here is derived from an EMBL/GenBank/DDBJ whole genome shotgun (WGS) entry which is preliminary data.</text>
</comment>
<dbReference type="InterPro" id="IPR036497">
    <property type="entry name" value="GLTP_sf"/>
</dbReference>
<dbReference type="STRING" id="104452.A0A0L7LU31"/>
<accession>A0A0L7LU31</accession>
<organism evidence="2 3">
    <name type="scientific">Operophtera brumata</name>
    <name type="common">Winter moth</name>
    <name type="synonym">Phalaena brumata</name>
    <dbReference type="NCBI Taxonomy" id="104452"/>
    <lineage>
        <taxon>Eukaryota</taxon>
        <taxon>Metazoa</taxon>
        <taxon>Ecdysozoa</taxon>
        <taxon>Arthropoda</taxon>
        <taxon>Hexapoda</taxon>
        <taxon>Insecta</taxon>
        <taxon>Pterygota</taxon>
        <taxon>Neoptera</taxon>
        <taxon>Endopterygota</taxon>
        <taxon>Lepidoptera</taxon>
        <taxon>Glossata</taxon>
        <taxon>Ditrysia</taxon>
        <taxon>Geometroidea</taxon>
        <taxon>Geometridae</taxon>
        <taxon>Larentiinae</taxon>
        <taxon>Operophtera</taxon>
    </lineage>
</organism>
<dbReference type="EMBL" id="JTDY01000086">
    <property type="protein sequence ID" value="KOB78970.1"/>
    <property type="molecule type" value="Genomic_DNA"/>
</dbReference>
<evidence type="ECO:0000256" key="1">
    <source>
        <dbReference type="SAM" id="MobiDB-lite"/>
    </source>
</evidence>
<dbReference type="SUPFAM" id="SSF110004">
    <property type="entry name" value="Glycolipid transfer protein, GLTP"/>
    <property type="match status" value="1"/>
</dbReference>
<sequence>MVSTGKVRLFGALFIEFRFGVGAAGRRGDGDSQPVWEAQSLPSHVASRRSASTGMRTRAASRVRPSQMRSEGGGGRNRPRNAVIASLPANGSRVRASPQSSRRAGSAHSSPNRNMVMDNRMNDDFENEHNSSIFITNFQNGDVTNYSLVLLKGFITRGNSNNQDKIACSLNNDEEHSKSEWDVHNGEFKVILELKKGQNIIQLEYAHQKRNFILDYTPRKTNLRVTPVYIICQGHDGCFQSPPDIDSSIESACARIALGAKLIQSVTAEKLFESGVGRKTFQLEHEVNAKTPECIVFRSALNVNKARKMKQTELWSYFGREFMLSDMGSNERKFLGFISCTRFKGTDIDKPMSHDEIVSITEAYAALGGGGLALFGTACLYTWPSHVAELIPKLMDSTPVNTRRFMDDSGYRGTLGACFATTLGSVFHELGHTFDLGHTKDGIMGRGFDNLDRVFTVGDKRSTLTKDNMNNYNGKPVQHSTVSLQRNISVTMNVAEPLRVLGPRSKTTLGNFAQMSKSDIVRRSPNITPITRPSSVYSSMTNKFSDSKKNISKTNGNDSVYWTRNCAVMLSYHRWFNNEYGRERQAITRYLKFDTNKMMIISTAGLRIVEVRDESNGMVLDSYEFTNLLPEKRFLLPFTFSPKSKVLTIVVEDDLGNKIKKHYKYGEDSCILELMLEEAATGKTTAAEAILWLNRALLFFELTFQEIINHLNAGDLKLICKMSPTLPQIMKSFEVDYDVKQFETTLRRFNISLHLVRCKIDDFFRENDVYASITLRQGS</sequence>